<feature type="compositionally biased region" description="Basic and acidic residues" evidence="2">
    <location>
        <begin position="8"/>
        <end position="22"/>
    </location>
</feature>
<dbReference type="GO" id="GO:0006874">
    <property type="term" value="P:intracellular calcium ion homeostasis"/>
    <property type="evidence" value="ECO:0007669"/>
    <property type="project" value="TreeGrafter"/>
</dbReference>
<keyword evidence="3" id="KW-0812">Transmembrane</keyword>
<reference evidence="4" key="1">
    <citation type="submission" date="2020-02" db="EMBL/GenBank/DDBJ databases">
        <authorList>
            <person name="Meier V. D."/>
        </authorList>
    </citation>
    <scope>NUCLEOTIDE SEQUENCE</scope>
    <source>
        <strain evidence="4">AVDCRST_MAG19</strain>
    </source>
</reference>
<proteinExistence type="predicted"/>
<keyword evidence="1" id="KW-0813">Transport</keyword>
<feature type="transmembrane region" description="Helical" evidence="3">
    <location>
        <begin position="199"/>
        <end position="220"/>
    </location>
</feature>
<keyword evidence="3" id="KW-1133">Transmembrane helix</keyword>
<protein>
    <submittedName>
        <fullName evidence="4">Uncharacterized protein</fullName>
    </submittedName>
</protein>
<keyword evidence="3" id="KW-0472">Membrane</keyword>
<sequence length="256" mass="27082">MVHPAGARPDHAHTGGRRDRWASGHPHLVGPGARPLAVVLGRTPDETATYTSPKFGALLDATPVDAAALVIPIVALRKRLVDVVRASIAQSIFGHTMVVLGLSLHCSGPRNGIQSSNAKAAGTNATMLMLAVAAPAIPAVLNLVGGEMRPSEQDIVFLSDGLAVFLIVLYVPYLILSLRQKSPEEKVQGHETYRVTRRLPIALGILTLATIAIVVMREILVGSLESTAKSWGLSRLFVGIMQGPLVGDVAKHLMAV</sequence>
<dbReference type="PANTHER" id="PTHR31503">
    <property type="entry name" value="VACUOLAR CALCIUM ION TRANSPORTER"/>
    <property type="match status" value="1"/>
</dbReference>
<dbReference type="EMBL" id="CADCWL010000035">
    <property type="protein sequence ID" value="CAA9550910.1"/>
    <property type="molecule type" value="Genomic_DNA"/>
</dbReference>
<accession>A0A6J4UHF2</accession>
<evidence type="ECO:0000256" key="2">
    <source>
        <dbReference type="SAM" id="MobiDB-lite"/>
    </source>
</evidence>
<keyword evidence="1" id="KW-0406">Ion transport</keyword>
<dbReference type="AlphaFoldDB" id="A0A6J4UHF2"/>
<dbReference type="InterPro" id="IPR004713">
    <property type="entry name" value="CaH_exchang"/>
</dbReference>
<feature type="transmembrane region" description="Helical" evidence="3">
    <location>
        <begin position="125"/>
        <end position="144"/>
    </location>
</feature>
<evidence type="ECO:0000256" key="3">
    <source>
        <dbReference type="SAM" id="Phobius"/>
    </source>
</evidence>
<dbReference type="GO" id="GO:0016020">
    <property type="term" value="C:membrane"/>
    <property type="evidence" value="ECO:0007669"/>
    <property type="project" value="InterPro"/>
</dbReference>
<dbReference type="GO" id="GO:0015369">
    <property type="term" value="F:calcium:proton antiporter activity"/>
    <property type="evidence" value="ECO:0007669"/>
    <property type="project" value="TreeGrafter"/>
</dbReference>
<evidence type="ECO:0000256" key="1">
    <source>
        <dbReference type="ARBA" id="ARBA00023065"/>
    </source>
</evidence>
<gene>
    <name evidence="4" type="ORF">AVDCRST_MAG19-805</name>
</gene>
<feature type="transmembrane region" description="Helical" evidence="3">
    <location>
        <begin position="156"/>
        <end position="178"/>
    </location>
</feature>
<dbReference type="PANTHER" id="PTHR31503:SF22">
    <property type="entry name" value="VACUOLAR CALCIUM ION TRANSPORTER"/>
    <property type="match status" value="1"/>
</dbReference>
<name>A0A6J4UHF2_9BACT</name>
<evidence type="ECO:0000313" key="4">
    <source>
        <dbReference type="EMBL" id="CAA9550910.1"/>
    </source>
</evidence>
<feature type="region of interest" description="Disordered" evidence="2">
    <location>
        <begin position="1"/>
        <end position="29"/>
    </location>
</feature>
<organism evidence="4">
    <name type="scientific">uncultured Thermomicrobiales bacterium</name>
    <dbReference type="NCBI Taxonomy" id="1645740"/>
    <lineage>
        <taxon>Bacteria</taxon>
        <taxon>Pseudomonadati</taxon>
        <taxon>Thermomicrobiota</taxon>
        <taxon>Thermomicrobia</taxon>
        <taxon>Thermomicrobiales</taxon>
        <taxon>environmental samples</taxon>
    </lineage>
</organism>